<dbReference type="CDD" id="cd14279">
    <property type="entry name" value="CUE"/>
    <property type="match status" value="1"/>
</dbReference>
<dbReference type="PROSITE" id="PS40000">
    <property type="entry name" value="DM_1"/>
    <property type="match status" value="1"/>
</dbReference>
<feature type="compositionally biased region" description="Polar residues" evidence="6">
    <location>
        <begin position="372"/>
        <end position="381"/>
    </location>
</feature>
<evidence type="ECO:0000313" key="9">
    <source>
        <dbReference type="Proteomes" id="UP000594262"/>
    </source>
</evidence>
<dbReference type="GO" id="GO:0000981">
    <property type="term" value="F:DNA-binding transcription factor activity, RNA polymerase II-specific"/>
    <property type="evidence" value="ECO:0007669"/>
    <property type="project" value="TreeGrafter"/>
</dbReference>
<dbReference type="GO" id="GO:0000978">
    <property type="term" value="F:RNA polymerase II cis-regulatory region sequence-specific DNA binding"/>
    <property type="evidence" value="ECO:0007669"/>
    <property type="project" value="TreeGrafter"/>
</dbReference>
<dbReference type="InterPro" id="IPR026607">
    <property type="entry name" value="DMRT"/>
</dbReference>
<feature type="region of interest" description="Disordered" evidence="6">
    <location>
        <begin position="154"/>
        <end position="189"/>
    </location>
</feature>
<accession>A0A7M5UN93</accession>
<dbReference type="InterPro" id="IPR001275">
    <property type="entry name" value="DM_DNA-bd"/>
</dbReference>
<dbReference type="InterPro" id="IPR036407">
    <property type="entry name" value="DM_DNA-bd_sf"/>
</dbReference>
<feature type="region of interest" description="Disordered" evidence="6">
    <location>
        <begin position="350"/>
        <end position="412"/>
    </location>
</feature>
<dbReference type="AlphaFoldDB" id="A0A7M5UN93"/>
<dbReference type="SUPFAM" id="SSF82927">
    <property type="entry name" value="Cysteine-rich DNA binding domain, (DM domain)"/>
    <property type="match status" value="1"/>
</dbReference>
<evidence type="ECO:0000256" key="4">
    <source>
        <dbReference type="ARBA" id="ARBA00023242"/>
    </source>
</evidence>
<name>A0A7M5UN93_9CNID</name>
<reference evidence="8" key="1">
    <citation type="submission" date="2021-01" db="UniProtKB">
        <authorList>
            <consortium name="EnsemblMetazoa"/>
        </authorList>
    </citation>
    <scope>IDENTIFICATION</scope>
</reference>
<dbReference type="SMART" id="SM00301">
    <property type="entry name" value="DM"/>
    <property type="match status" value="1"/>
</dbReference>
<evidence type="ECO:0000256" key="2">
    <source>
        <dbReference type="ARBA" id="ARBA00022833"/>
    </source>
</evidence>
<keyword evidence="2 5" id="KW-0862">Zinc</keyword>
<feature type="region of interest" description="Disordered" evidence="6">
    <location>
        <begin position="220"/>
        <end position="239"/>
    </location>
</feature>
<feature type="domain" description="DM" evidence="7">
    <location>
        <begin position="37"/>
        <end position="84"/>
    </location>
</feature>
<evidence type="ECO:0000313" key="8">
    <source>
        <dbReference type="EnsemblMetazoa" id="CLYHEMP001586.1"/>
    </source>
</evidence>
<proteinExistence type="predicted"/>
<dbReference type="GO" id="GO:0046872">
    <property type="term" value="F:metal ion binding"/>
    <property type="evidence" value="ECO:0007669"/>
    <property type="project" value="UniProtKB-KW"/>
</dbReference>
<keyword evidence="1 5" id="KW-0479">Metal-binding</keyword>
<dbReference type="FunFam" id="4.10.1040.10:FF:000001">
    <property type="entry name" value="doublesex- and mab-3-related transcription factor 1"/>
    <property type="match status" value="1"/>
</dbReference>
<evidence type="ECO:0000256" key="1">
    <source>
        <dbReference type="ARBA" id="ARBA00022723"/>
    </source>
</evidence>
<feature type="compositionally biased region" description="Polar residues" evidence="6">
    <location>
        <begin position="399"/>
        <end position="412"/>
    </location>
</feature>
<keyword evidence="9" id="KW-1185">Reference proteome</keyword>
<evidence type="ECO:0000256" key="6">
    <source>
        <dbReference type="SAM" id="MobiDB-lite"/>
    </source>
</evidence>
<feature type="compositionally biased region" description="Polar residues" evidence="6">
    <location>
        <begin position="350"/>
        <end position="362"/>
    </location>
</feature>
<dbReference type="Gene3D" id="4.10.1040.10">
    <property type="entry name" value="DM DNA-binding domain"/>
    <property type="match status" value="1"/>
</dbReference>
<sequence length="412" mass="47501">MGIAGKLENKSVHIHQDGGLSHVIHFNDGTTTRTPKCARCRNHGLDRELKGHKEKCEFKDCTCRSCLVVVERQKITAARVAHLRQQRKVAAKRGVAIPNHKYSHYNPLTEEEEYILSSPLQKKTTSGKISPTYHQGHHVTNRYYHHKPTWTSYQPPTLAKNGSHPPYPSPPRRGEYPHHHHHHQPNVDKPGPIRYHHSPVYHYQPYPVARYFPYHQPHYQHTSCHSPPRDSMRSSPASLPGSYIVPSPPSIHDRRDVFRPIVIDPRRDDASESEDDDVIDVVMETRNKDGRHGNSKQRDDKKIEALRVMFPDLDMRSLHDLYEDFDQDVQAAVEYMLFKKRKNEQEEFKLNNQQQSSILTTTDSKRSLIHSPKTTTSSNNKPYYIDSLISKCQPKDNSDTNMKSKISISSTA</sequence>
<dbReference type="PROSITE" id="PS50809">
    <property type="entry name" value="DM_2"/>
    <property type="match status" value="1"/>
</dbReference>
<comment type="subcellular location">
    <subcellularLocation>
        <location evidence="5">Nucleus</location>
    </subcellularLocation>
</comment>
<dbReference type="PANTHER" id="PTHR12322:SF53">
    <property type="entry name" value="DOUBLESEX-MAB RELATED 11E"/>
    <property type="match status" value="1"/>
</dbReference>
<dbReference type="Pfam" id="PF00751">
    <property type="entry name" value="DM"/>
    <property type="match status" value="1"/>
</dbReference>
<dbReference type="GO" id="GO:0005634">
    <property type="term" value="C:nucleus"/>
    <property type="evidence" value="ECO:0007669"/>
    <property type="project" value="UniProtKB-SubCell"/>
</dbReference>
<keyword evidence="3 5" id="KW-0238">DNA-binding</keyword>
<keyword evidence="4 5" id="KW-0539">Nucleus</keyword>
<dbReference type="OrthoDB" id="9987145at2759"/>
<dbReference type="EnsemblMetazoa" id="CLYHEMT001586.1">
    <property type="protein sequence ID" value="CLYHEMP001586.1"/>
    <property type="gene ID" value="CLYHEMG001586"/>
</dbReference>
<feature type="DNA-binding region" description="DM" evidence="5">
    <location>
        <begin position="37"/>
        <end position="84"/>
    </location>
</feature>
<dbReference type="Proteomes" id="UP000594262">
    <property type="component" value="Unplaced"/>
</dbReference>
<evidence type="ECO:0000256" key="5">
    <source>
        <dbReference type="PROSITE-ProRule" id="PRU00070"/>
    </source>
</evidence>
<dbReference type="GO" id="GO:0007548">
    <property type="term" value="P:sex differentiation"/>
    <property type="evidence" value="ECO:0007669"/>
    <property type="project" value="TreeGrafter"/>
</dbReference>
<dbReference type="PANTHER" id="PTHR12322">
    <property type="entry name" value="DOUBLESEX AND MAB-3 RELATED TRANSCRIPTION FACTOR DMRT"/>
    <property type="match status" value="1"/>
</dbReference>
<protein>
    <recommendedName>
        <fullName evidence="7">DM domain-containing protein</fullName>
    </recommendedName>
</protein>
<evidence type="ECO:0000259" key="7">
    <source>
        <dbReference type="PROSITE" id="PS50809"/>
    </source>
</evidence>
<evidence type="ECO:0000256" key="3">
    <source>
        <dbReference type="ARBA" id="ARBA00023125"/>
    </source>
</evidence>
<organism evidence="8 9">
    <name type="scientific">Clytia hemisphaerica</name>
    <dbReference type="NCBI Taxonomy" id="252671"/>
    <lineage>
        <taxon>Eukaryota</taxon>
        <taxon>Metazoa</taxon>
        <taxon>Cnidaria</taxon>
        <taxon>Hydrozoa</taxon>
        <taxon>Hydroidolina</taxon>
        <taxon>Leptothecata</taxon>
        <taxon>Obeliida</taxon>
        <taxon>Clytiidae</taxon>
        <taxon>Clytia</taxon>
    </lineage>
</organism>